<protein>
    <submittedName>
        <fullName evidence="1">Uncharacterized protein</fullName>
    </submittedName>
</protein>
<name>A0A830FLU1_9EURY</name>
<sequence>MGVKRALKLLVLLVFIASAVHYALFGSLPFGTPAMAEDDA</sequence>
<comment type="caution">
    <text evidence="1">The sequence shown here is derived from an EMBL/GenBank/DDBJ whole genome shotgun (WGS) entry which is preliminary data.</text>
</comment>
<dbReference type="RefSeq" id="WP_268239803.1">
    <property type="nucleotide sequence ID" value="NZ_BMPG01000002.1"/>
</dbReference>
<reference evidence="1" key="2">
    <citation type="submission" date="2020-09" db="EMBL/GenBank/DDBJ databases">
        <authorList>
            <person name="Sun Q."/>
            <person name="Ohkuma M."/>
        </authorList>
    </citation>
    <scope>NUCLEOTIDE SEQUENCE</scope>
    <source>
        <strain evidence="1">JCM 19596</strain>
    </source>
</reference>
<keyword evidence="2" id="KW-1185">Reference proteome</keyword>
<gene>
    <name evidence="1" type="ORF">GCM10009039_16530</name>
</gene>
<accession>A0A830FLU1</accession>
<organism evidence="1 2">
    <name type="scientific">Halocalculus aciditolerans</name>
    <dbReference type="NCBI Taxonomy" id="1383812"/>
    <lineage>
        <taxon>Archaea</taxon>
        <taxon>Methanobacteriati</taxon>
        <taxon>Methanobacteriota</taxon>
        <taxon>Stenosarchaea group</taxon>
        <taxon>Halobacteria</taxon>
        <taxon>Halobacteriales</taxon>
        <taxon>Halobacteriaceae</taxon>
        <taxon>Halocalculus</taxon>
    </lineage>
</organism>
<evidence type="ECO:0000313" key="2">
    <source>
        <dbReference type="Proteomes" id="UP000607197"/>
    </source>
</evidence>
<reference evidence="1" key="1">
    <citation type="journal article" date="2014" name="Int. J. Syst. Evol. Microbiol.">
        <title>Complete genome sequence of Corynebacterium casei LMG S-19264T (=DSM 44701T), isolated from a smear-ripened cheese.</title>
        <authorList>
            <consortium name="US DOE Joint Genome Institute (JGI-PGF)"/>
            <person name="Walter F."/>
            <person name="Albersmeier A."/>
            <person name="Kalinowski J."/>
            <person name="Ruckert C."/>
        </authorList>
    </citation>
    <scope>NUCLEOTIDE SEQUENCE</scope>
    <source>
        <strain evidence="1">JCM 19596</strain>
    </source>
</reference>
<evidence type="ECO:0000313" key="1">
    <source>
        <dbReference type="EMBL" id="GGL59000.1"/>
    </source>
</evidence>
<proteinExistence type="predicted"/>
<dbReference type="AlphaFoldDB" id="A0A830FLU1"/>
<dbReference type="Proteomes" id="UP000607197">
    <property type="component" value="Unassembled WGS sequence"/>
</dbReference>
<dbReference type="EMBL" id="BMPG01000002">
    <property type="protein sequence ID" value="GGL59000.1"/>
    <property type="molecule type" value="Genomic_DNA"/>
</dbReference>